<keyword evidence="2" id="KW-0378">Hydrolase</keyword>
<dbReference type="InterPro" id="IPR036034">
    <property type="entry name" value="PDZ_sf"/>
</dbReference>
<dbReference type="Pfam" id="PF13180">
    <property type="entry name" value="PDZ_2"/>
    <property type="match status" value="1"/>
</dbReference>
<evidence type="ECO:0000259" key="1">
    <source>
        <dbReference type="PROSITE" id="PS50106"/>
    </source>
</evidence>
<dbReference type="PROSITE" id="PS50106">
    <property type="entry name" value="PDZ"/>
    <property type="match status" value="1"/>
</dbReference>
<evidence type="ECO:0000313" key="2">
    <source>
        <dbReference type="EMBL" id="SEU34191.1"/>
    </source>
</evidence>
<dbReference type="InterPro" id="IPR001478">
    <property type="entry name" value="PDZ"/>
</dbReference>
<dbReference type="RefSeq" id="WP_245767847.1">
    <property type="nucleotide sequence ID" value="NZ_FOIJ01000019.1"/>
</dbReference>
<evidence type="ECO:0000313" key="3">
    <source>
        <dbReference type="Proteomes" id="UP000199181"/>
    </source>
</evidence>
<dbReference type="SUPFAM" id="SSF50156">
    <property type="entry name" value="PDZ domain-like"/>
    <property type="match status" value="1"/>
</dbReference>
<keyword evidence="2" id="KW-0645">Protease</keyword>
<feature type="domain" description="PDZ" evidence="1">
    <location>
        <begin position="461"/>
        <end position="544"/>
    </location>
</feature>
<dbReference type="PROSITE" id="PS51257">
    <property type="entry name" value="PROKAR_LIPOPROTEIN"/>
    <property type="match status" value="1"/>
</dbReference>
<accession>A0A1I0L4C5</accession>
<dbReference type="EMBL" id="FOIJ01000019">
    <property type="protein sequence ID" value="SEU34191.1"/>
    <property type="molecule type" value="Genomic_DNA"/>
</dbReference>
<protein>
    <submittedName>
        <fullName evidence="2">Predicted metalloprotease, contains C-terminal PDZ domain</fullName>
    </submittedName>
</protein>
<dbReference type="GO" id="GO:0006508">
    <property type="term" value="P:proteolysis"/>
    <property type="evidence" value="ECO:0007669"/>
    <property type="project" value="UniProtKB-KW"/>
</dbReference>
<keyword evidence="3" id="KW-1185">Reference proteome</keyword>
<dbReference type="InterPro" id="IPR027268">
    <property type="entry name" value="Peptidase_M4/M1_CTD_sf"/>
</dbReference>
<proteinExistence type="predicted"/>
<dbReference type="Gene3D" id="2.30.42.10">
    <property type="match status" value="1"/>
</dbReference>
<dbReference type="Pfam" id="PF17899">
    <property type="entry name" value="Peptidase_M61_N"/>
    <property type="match status" value="1"/>
</dbReference>
<dbReference type="GO" id="GO:0008237">
    <property type="term" value="F:metallopeptidase activity"/>
    <property type="evidence" value="ECO:0007669"/>
    <property type="project" value="UniProtKB-KW"/>
</dbReference>
<reference evidence="3" key="1">
    <citation type="submission" date="2016-10" db="EMBL/GenBank/DDBJ databases">
        <authorList>
            <person name="Varghese N."/>
            <person name="Submissions S."/>
        </authorList>
    </citation>
    <scope>NUCLEOTIDE SEQUENCE [LARGE SCALE GENOMIC DNA]</scope>
    <source>
        <strain evidence="3">DSM 16858</strain>
    </source>
</reference>
<dbReference type="InterPro" id="IPR040756">
    <property type="entry name" value="Peptidase_M61_N"/>
</dbReference>
<organism evidence="2 3">
    <name type="scientific">Stigmatella erecta</name>
    <dbReference type="NCBI Taxonomy" id="83460"/>
    <lineage>
        <taxon>Bacteria</taxon>
        <taxon>Pseudomonadati</taxon>
        <taxon>Myxococcota</taxon>
        <taxon>Myxococcia</taxon>
        <taxon>Myxococcales</taxon>
        <taxon>Cystobacterineae</taxon>
        <taxon>Archangiaceae</taxon>
        <taxon>Stigmatella</taxon>
    </lineage>
</organism>
<sequence length="577" mass="61977">MKNCLERPGCWVLLCLGVLACADARVRPVPPAAEGLALKYRLQVSPEAVRVELEIRGRAGERVSLQVPDSLGAGCGLRLVSDVEAWDGAGRRLPVLSPEGHSWECRLPHEGLVRLSYRVRTEAGAHGLAPNAPGAGEMPALDAHHVFLPGALVLLAPSSPDMVKGPISVEWQVPAGWRVLTPFGAEAPGLEVLLDNYLVAGTFSQVPVEVPGGLTLEVAWFGAGDVARSALPQILPRVLGGAVGLMGGRAPVGRYVLLLRPDFPSGLMQGTPRQGSLQVHLPREVPLERAHEGALLSTLAHEYLHTWGRDSKAELQLTSAPEPGGEMRWFIEGFVNYLAQLALLEGGAQDLTAFLSSLGRAYAAVERHPGYGQESLAQASTRFFEDPGARAFSYSGGMVVAFLCDLELRRQGKGTLAGFLGRVPPGRLPVDWKDWREAWTRHTGSPEPVASWIRTAAPLPFLDVVREAGGVVREQARWIFDVGFEVRPEGLTVASLGPLVGAQGLARGDVVVSVEGRAVSSVEAFLQALEPTGKSVTVQLMREGVPRELRLHRAFWKDYAVSADGPSVLGQWARPGR</sequence>
<gene>
    <name evidence="2" type="ORF">SAMN05443639_11913</name>
</gene>
<dbReference type="AlphaFoldDB" id="A0A1I0L4C5"/>
<keyword evidence="2" id="KW-0482">Metalloprotease</keyword>
<dbReference type="Pfam" id="PF05299">
    <property type="entry name" value="Peptidase_M61"/>
    <property type="match status" value="1"/>
</dbReference>
<dbReference type="InterPro" id="IPR007963">
    <property type="entry name" value="Peptidase_M61_catalytic"/>
</dbReference>
<dbReference type="Proteomes" id="UP000199181">
    <property type="component" value="Unassembled WGS sequence"/>
</dbReference>
<dbReference type="Gene3D" id="1.10.390.10">
    <property type="entry name" value="Neutral Protease Domain 2"/>
    <property type="match status" value="1"/>
</dbReference>
<name>A0A1I0L4C5_9BACT</name>